<dbReference type="EMBL" id="MN535736">
    <property type="protein sequence ID" value="QKX95781.1"/>
    <property type="molecule type" value="Genomic_RNA"/>
</dbReference>
<dbReference type="InterPro" id="IPR004293">
    <property type="entry name" value="Coronavirus_Orf3a/b"/>
</dbReference>
<dbReference type="GO" id="GO:0033644">
    <property type="term" value="C:host cell membrane"/>
    <property type="evidence" value="ECO:0007669"/>
    <property type="project" value="UniProtKB-SubCell"/>
</dbReference>
<evidence type="ECO:0000313" key="10">
    <source>
        <dbReference type="EMBL" id="QKX95781.1"/>
    </source>
</evidence>
<sequence length="247" mass="28089">MIGSLITGLFITSIAFLKEDVNVKTTDVQTGTNCSNIVQRTDVVSKNYTDDVSVFIISLLFSIFLAMYRSTSFKSNVALSLFKIATICFISPLLIGLGLYVDGIVTLVVLLSRYLYLSYFWFKFERCEFLFYNVSTLMFVHGKAAPYLRSSNHAHYVTLYGSLNHMRVDDFTLYFVDPMLVKIAIRGFVQLDLNVVRSIELLNGDFIYIFSPEPVVGVYNAAFSQDIVNEIKLDDHSYEVPERLDCD</sequence>
<evidence type="ECO:0000256" key="5">
    <source>
        <dbReference type="ARBA" id="ARBA00023136"/>
    </source>
</evidence>
<evidence type="ECO:0000256" key="2">
    <source>
        <dbReference type="ARBA" id="ARBA00022692"/>
    </source>
</evidence>
<keyword evidence="2 6" id="KW-0812">Transmembrane</keyword>
<dbReference type="PROSITE" id="PS51966">
    <property type="entry name" value="COV_VIROPORIN_3A_TM"/>
    <property type="match status" value="1"/>
</dbReference>
<comment type="subcellular location">
    <subcellularLocation>
        <location evidence="1">Host membrane</location>
        <topology evidence="1">Multi-pass membrane protein</topology>
    </subcellularLocation>
</comment>
<feature type="transmembrane region" description="Helical" evidence="7">
    <location>
        <begin position="104"/>
        <end position="122"/>
    </location>
</feature>
<accession>A0A7D5C274</accession>
<dbReference type="PROSITE" id="PS51967">
    <property type="entry name" value="COV_VIROPORIN_3A_CD"/>
    <property type="match status" value="1"/>
</dbReference>
<gene>
    <name evidence="10" type="primary">N-S 3c</name>
</gene>
<evidence type="ECO:0000256" key="4">
    <source>
        <dbReference type="ARBA" id="ARBA00022989"/>
    </source>
</evidence>
<keyword evidence="3 6" id="KW-1043">Host membrane</keyword>
<evidence type="ECO:0000256" key="1">
    <source>
        <dbReference type="ARBA" id="ARBA00004301"/>
    </source>
</evidence>
<protein>
    <submittedName>
        <fullName evidence="10">Non-structural protein 3c</fullName>
    </submittedName>
</protein>
<dbReference type="GO" id="GO:0016020">
    <property type="term" value="C:membrane"/>
    <property type="evidence" value="ECO:0007669"/>
    <property type="project" value="UniProtKB-UniRule"/>
</dbReference>
<keyword evidence="5 6" id="KW-0472">Membrane</keyword>
<evidence type="ECO:0000256" key="7">
    <source>
        <dbReference type="SAM" id="Phobius"/>
    </source>
</evidence>
<evidence type="ECO:0000259" key="9">
    <source>
        <dbReference type="PROSITE" id="PS51967"/>
    </source>
</evidence>
<name>A0A7D5C274_9ALPC</name>
<dbReference type="InterPro" id="IPR046445">
    <property type="entry name" value="a/bCoV_VIROPORIN_3A-like_TM"/>
</dbReference>
<evidence type="ECO:0000256" key="6">
    <source>
        <dbReference type="PROSITE-ProRule" id="PRU01311"/>
    </source>
</evidence>
<feature type="transmembrane region" description="Helical" evidence="7">
    <location>
        <begin position="52"/>
        <end position="68"/>
    </location>
</feature>
<evidence type="ECO:0000259" key="8">
    <source>
        <dbReference type="PROSITE" id="PS51966"/>
    </source>
</evidence>
<proteinExistence type="predicted"/>
<dbReference type="InterPro" id="IPR046446">
    <property type="entry name" value="a/bCoV_VIROPORIN_3A-like_CD"/>
</dbReference>
<evidence type="ECO:0000256" key="3">
    <source>
        <dbReference type="ARBA" id="ARBA00022870"/>
    </source>
</evidence>
<reference evidence="10" key="1">
    <citation type="submission" date="2019-10" db="EMBL/GenBank/DDBJ databases">
        <title>Complete genome sequences of Mink coronavirus 1 from mink in Denmark.</title>
        <authorList>
            <person name="Lazov C.M."/>
            <person name="Larsen L.E."/>
            <person name="Hjulsager C.K."/>
        </authorList>
    </citation>
    <scope>NUCLEOTIDE SEQUENCE</scope>
    <source>
        <strain evidence="10">MCoV1/11917-2/DK/2015</strain>
    </source>
</reference>
<keyword evidence="4 6" id="KW-1133">Transmembrane helix</keyword>
<feature type="domain" description="CoV 3a-like viroporin TM" evidence="8">
    <location>
        <begin position="42"/>
        <end position="132"/>
    </location>
</feature>
<feature type="domain" description="CoV 3a-like viroporin CD" evidence="9">
    <location>
        <begin position="136"/>
        <end position="215"/>
    </location>
</feature>
<organism evidence="10">
    <name type="scientific">Mink coronavirus 1</name>
    <dbReference type="NCBI Taxonomy" id="1913642"/>
    <lineage>
        <taxon>Viruses</taxon>
        <taxon>Riboviria</taxon>
        <taxon>Orthornavirae</taxon>
        <taxon>Pisuviricota</taxon>
        <taxon>Pisoniviricetes</taxon>
        <taxon>Nidovirales</taxon>
        <taxon>Cornidovirineae</taxon>
        <taxon>Coronaviridae</taxon>
        <taxon>Orthocoronavirinae</taxon>
        <taxon>Alphacoronavirus</taxon>
        <taxon>Minacovirus</taxon>
        <taxon>Alphacoronavirus neovisontis</taxon>
    </lineage>
</organism>
<dbReference type="Pfam" id="PF03053">
    <property type="entry name" value="Corona_NS3b"/>
    <property type="match status" value="1"/>
</dbReference>
<feature type="transmembrane region" description="Helical" evidence="7">
    <location>
        <begin position="80"/>
        <end position="98"/>
    </location>
</feature>